<evidence type="ECO:0000256" key="7">
    <source>
        <dbReference type="ARBA" id="ARBA00022989"/>
    </source>
</evidence>
<evidence type="ECO:0000256" key="3">
    <source>
        <dbReference type="ARBA" id="ARBA00006263"/>
    </source>
</evidence>
<evidence type="ECO:0000256" key="8">
    <source>
        <dbReference type="ARBA" id="ARBA00023136"/>
    </source>
</evidence>
<dbReference type="Proteomes" id="UP001277761">
    <property type="component" value="Unassembled WGS sequence"/>
</dbReference>
<evidence type="ECO:0000256" key="4">
    <source>
        <dbReference type="ARBA" id="ARBA00022475"/>
    </source>
</evidence>
<gene>
    <name evidence="9" type="primary">cobD</name>
    <name evidence="11" type="ORF">SK069_07795</name>
</gene>
<dbReference type="PANTHER" id="PTHR34308">
    <property type="entry name" value="COBALAMIN BIOSYNTHESIS PROTEIN CBIB"/>
    <property type="match status" value="1"/>
</dbReference>
<organism evidence="11 12">
    <name type="scientific">Patulibacter brassicae</name>
    <dbReference type="NCBI Taxonomy" id="1705717"/>
    <lineage>
        <taxon>Bacteria</taxon>
        <taxon>Bacillati</taxon>
        <taxon>Actinomycetota</taxon>
        <taxon>Thermoleophilia</taxon>
        <taxon>Solirubrobacterales</taxon>
        <taxon>Patulibacteraceae</taxon>
        <taxon>Patulibacter</taxon>
    </lineage>
</organism>
<keyword evidence="6 9" id="KW-0812">Transmembrane</keyword>
<comment type="pathway">
    <text evidence="2 9">Cofactor biosynthesis; adenosylcobalamin biosynthesis.</text>
</comment>
<dbReference type="HAMAP" id="MF_00024">
    <property type="entry name" value="CobD_CbiB"/>
    <property type="match status" value="1"/>
</dbReference>
<dbReference type="PANTHER" id="PTHR34308:SF1">
    <property type="entry name" value="COBALAMIN BIOSYNTHESIS PROTEIN CBIB"/>
    <property type="match status" value="1"/>
</dbReference>
<dbReference type="RefSeq" id="WP_319953643.1">
    <property type="nucleotide sequence ID" value="NZ_JAXAVX010000003.1"/>
</dbReference>
<dbReference type="InterPro" id="IPR004485">
    <property type="entry name" value="Cobalamin_biosynth_CobD/CbiB"/>
</dbReference>
<evidence type="ECO:0000256" key="5">
    <source>
        <dbReference type="ARBA" id="ARBA00022573"/>
    </source>
</evidence>
<sequence length="402" mass="40354">MRDPGPAPWPAGAGLLAGWAADVVLGDPRRAHPVALFGQAMTALEGRIWRDARGPGVAYALVGVALGAGPILVLDRRWRDAPIRRAALTASVTWAALGGRSLATAGEELGRRVAEGDLDGARALAPTLVGRDPATLDGAGLARAGLESVAENTSDAIVAPFAWGALLGAPGVALHRALNTMDAMVGHRSPRYARFGWASARADDLAGWPAARAGAALTVLAATWPGTRGAGGAGPDGRRAAPGNADEQAAPGAGPDGQRAAPGKADAQAAGVCPDGGRADAEPADDPAAGWPRPDGGRAEASPNGASATGGPRSALRAWWRDGAAHPSPNAGRVEAAFAGALGVRLGGRNVYGGRVEERPVLHGEGRAPGPADLRRAADLSRRVGALAAVAAAGAAVLLRRR</sequence>
<reference evidence="11 12" key="1">
    <citation type="submission" date="2023-11" db="EMBL/GenBank/DDBJ databases">
        <authorList>
            <person name="Xu M."/>
            <person name="Jiang T."/>
        </authorList>
    </citation>
    <scope>NUCLEOTIDE SEQUENCE [LARGE SCALE GENOMIC DNA]</scope>
    <source>
        <strain evidence="11 12">SD</strain>
    </source>
</reference>
<keyword evidence="8 9" id="KW-0472">Membrane</keyword>
<proteinExistence type="inferred from homology"/>
<evidence type="ECO:0000256" key="9">
    <source>
        <dbReference type="HAMAP-Rule" id="MF_00024"/>
    </source>
</evidence>
<evidence type="ECO:0000256" key="1">
    <source>
        <dbReference type="ARBA" id="ARBA00004651"/>
    </source>
</evidence>
<comment type="similarity">
    <text evidence="3 9">Belongs to the CobD/CbiB family.</text>
</comment>
<evidence type="ECO:0000256" key="10">
    <source>
        <dbReference type="SAM" id="MobiDB-lite"/>
    </source>
</evidence>
<comment type="function">
    <text evidence="9">Converts cobyric acid to cobinamide by the addition of aminopropanol on the F carboxylic group.</text>
</comment>
<accession>A0ABU4VJI4</accession>
<keyword evidence="7 9" id="KW-1133">Transmembrane helix</keyword>
<evidence type="ECO:0000256" key="6">
    <source>
        <dbReference type="ARBA" id="ARBA00022692"/>
    </source>
</evidence>
<feature type="region of interest" description="Disordered" evidence="10">
    <location>
        <begin position="225"/>
        <end position="313"/>
    </location>
</feature>
<evidence type="ECO:0000313" key="12">
    <source>
        <dbReference type="Proteomes" id="UP001277761"/>
    </source>
</evidence>
<dbReference type="Pfam" id="PF03186">
    <property type="entry name" value="CobD_Cbib"/>
    <property type="match status" value="2"/>
</dbReference>
<evidence type="ECO:0000313" key="11">
    <source>
        <dbReference type="EMBL" id="MDX8151487.1"/>
    </source>
</evidence>
<keyword evidence="12" id="KW-1185">Reference proteome</keyword>
<feature type="compositionally biased region" description="Low complexity" evidence="10">
    <location>
        <begin position="260"/>
        <end position="270"/>
    </location>
</feature>
<evidence type="ECO:0000256" key="2">
    <source>
        <dbReference type="ARBA" id="ARBA00004953"/>
    </source>
</evidence>
<keyword evidence="5 9" id="KW-0169">Cobalamin biosynthesis</keyword>
<comment type="subcellular location">
    <subcellularLocation>
        <location evidence="1 9">Cell membrane</location>
        <topology evidence="1 9">Multi-pass membrane protein</topology>
    </subcellularLocation>
</comment>
<protein>
    <recommendedName>
        <fullName evidence="9">Cobalamin biosynthesis protein CobD</fullName>
    </recommendedName>
</protein>
<dbReference type="EMBL" id="JAXAVX010000003">
    <property type="protein sequence ID" value="MDX8151487.1"/>
    <property type="molecule type" value="Genomic_DNA"/>
</dbReference>
<name>A0ABU4VJI4_9ACTN</name>
<comment type="caution">
    <text evidence="11">The sequence shown here is derived from an EMBL/GenBank/DDBJ whole genome shotgun (WGS) entry which is preliminary data.</text>
</comment>
<keyword evidence="4 9" id="KW-1003">Cell membrane</keyword>